<sequence length="64" mass="7566">MINFDYETIRNLERSKDLIDFIALVMCNVDEIDYIIFLTKLYEVLSKNFSRELGLLMGSMKLLI</sequence>
<dbReference type="EMBL" id="NTSO01000035">
    <property type="protein sequence ID" value="PFF40801.1"/>
    <property type="molecule type" value="Genomic_DNA"/>
</dbReference>
<evidence type="ECO:0000313" key="2">
    <source>
        <dbReference type="Proteomes" id="UP000220210"/>
    </source>
</evidence>
<accession>A0A9X6VRL3</accession>
<name>A0A9X6VRL3_BACCE</name>
<organism evidence="1 2">
    <name type="scientific">Bacillus cereus</name>
    <dbReference type="NCBI Taxonomy" id="1396"/>
    <lineage>
        <taxon>Bacteria</taxon>
        <taxon>Bacillati</taxon>
        <taxon>Bacillota</taxon>
        <taxon>Bacilli</taxon>
        <taxon>Bacillales</taxon>
        <taxon>Bacillaceae</taxon>
        <taxon>Bacillus</taxon>
        <taxon>Bacillus cereus group</taxon>
    </lineage>
</organism>
<dbReference type="Proteomes" id="UP000220210">
    <property type="component" value="Unassembled WGS sequence"/>
</dbReference>
<protein>
    <submittedName>
        <fullName evidence="1">Uncharacterized protein</fullName>
    </submittedName>
</protein>
<evidence type="ECO:0000313" key="1">
    <source>
        <dbReference type="EMBL" id="PFF40801.1"/>
    </source>
</evidence>
<dbReference type="AlphaFoldDB" id="A0A9X6VRL3"/>
<reference evidence="1 2" key="1">
    <citation type="submission" date="2017-09" db="EMBL/GenBank/DDBJ databases">
        <title>Large-scale bioinformatics analysis of Bacillus genomes uncovers conserved roles of natural products in bacterial physiology.</title>
        <authorList>
            <consortium name="Agbiome Team Llc"/>
            <person name="Bleich R.M."/>
            <person name="Kirk G.J."/>
            <person name="Santa Maria K.C."/>
            <person name="Allen S.E."/>
            <person name="Farag S."/>
            <person name="Shank E.A."/>
            <person name="Bowers A."/>
        </authorList>
    </citation>
    <scope>NUCLEOTIDE SEQUENCE [LARGE SCALE GENOMIC DNA]</scope>
    <source>
        <strain evidence="1 2">AFS020204</strain>
    </source>
</reference>
<proteinExistence type="predicted"/>
<gene>
    <name evidence="1" type="ORF">CN357_32760</name>
</gene>
<comment type="caution">
    <text evidence="1">The sequence shown here is derived from an EMBL/GenBank/DDBJ whole genome shotgun (WGS) entry which is preliminary data.</text>
</comment>